<dbReference type="EC" id="3.1.3.7" evidence="9"/>
<name>A0A6I3KJN6_9HYPH</name>
<feature type="binding site" evidence="10">
    <location>
        <position position="225"/>
    </location>
    <ligand>
        <name>Mg(2+)</name>
        <dbReference type="ChEBI" id="CHEBI:18420"/>
        <label>1</label>
        <note>catalytic</note>
    </ligand>
</feature>
<dbReference type="NCBIfam" id="TIGR01331">
    <property type="entry name" value="bisphos_cysQ"/>
    <property type="match status" value="1"/>
</dbReference>
<dbReference type="Gene3D" id="3.40.190.80">
    <property type="match status" value="1"/>
</dbReference>
<evidence type="ECO:0000256" key="1">
    <source>
        <dbReference type="ARBA" id="ARBA00001625"/>
    </source>
</evidence>
<dbReference type="PROSITE" id="PS00629">
    <property type="entry name" value="IMP_1"/>
    <property type="match status" value="1"/>
</dbReference>
<dbReference type="AlphaFoldDB" id="A0A6I3KJN6"/>
<dbReference type="Proteomes" id="UP000440694">
    <property type="component" value="Unassembled WGS sequence"/>
</dbReference>
<dbReference type="PRINTS" id="PR00377">
    <property type="entry name" value="IMPHPHTASES"/>
</dbReference>
<evidence type="ECO:0000256" key="6">
    <source>
        <dbReference type="ARBA" id="ARBA00022801"/>
    </source>
</evidence>
<feature type="binding site" evidence="9">
    <location>
        <position position="89"/>
    </location>
    <ligand>
        <name>Mg(2+)</name>
        <dbReference type="ChEBI" id="CHEBI:18420"/>
        <label>2</label>
    </ligand>
</feature>
<dbReference type="HAMAP" id="MF_02095">
    <property type="entry name" value="CysQ"/>
    <property type="match status" value="1"/>
</dbReference>
<dbReference type="PROSITE" id="PS00630">
    <property type="entry name" value="IMP_2"/>
    <property type="match status" value="1"/>
</dbReference>
<dbReference type="GO" id="GO:0046854">
    <property type="term" value="P:phosphatidylinositol phosphate biosynthetic process"/>
    <property type="evidence" value="ECO:0007669"/>
    <property type="project" value="InterPro"/>
</dbReference>
<organism evidence="11 12">
    <name type="scientific">Hyphomicrobium album</name>
    <dbReference type="NCBI Taxonomy" id="2665159"/>
    <lineage>
        <taxon>Bacteria</taxon>
        <taxon>Pseudomonadati</taxon>
        <taxon>Pseudomonadota</taxon>
        <taxon>Alphaproteobacteria</taxon>
        <taxon>Hyphomicrobiales</taxon>
        <taxon>Hyphomicrobiaceae</taxon>
        <taxon>Hyphomicrobium</taxon>
    </lineage>
</organism>
<feature type="binding site" evidence="9">
    <location>
        <position position="70"/>
    </location>
    <ligand>
        <name>Mg(2+)</name>
        <dbReference type="ChEBI" id="CHEBI:18420"/>
        <label>1</label>
    </ligand>
</feature>
<keyword evidence="8 9" id="KW-0472">Membrane</keyword>
<feature type="binding site" evidence="9">
    <location>
        <position position="91"/>
    </location>
    <ligand>
        <name>Mg(2+)</name>
        <dbReference type="ChEBI" id="CHEBI:18420"/>
        <label>1</label>
    </ligand>
</feature>
<dbReference type="GO" id="GO:0050427">
    <property type="term" value="P:3'-phosphoadenosine 5'-phosphosulfate metabolic process"/>
    <property type="evidence" value="ECO:0007669"/>
    <property type="project" value="TreeGrafter"/>
</dbReference>
<comment type="caution">
    <text evidence="11">The sequence shown here is derived from an EMBL/GenBank/DDBJ whole genome shotgun (WGS) entry which is preliminary data.</text>
</comment>
<dbReference type="EMBL" id="WMBQ01000001">
    <property type="protein sequence ID" value="MTD93967.1"/>
    <property type="molecule type" value="Genomic_DNA"/>
</dbReference>
<keyword evidence="5 9" id="KW-0479">Metal-binding</keyword>
<comment type="subcellular location">
    <subcellularLocation>
        <location evidence="9">Cell inner membrane</location>
        <topology evidence="9">Peripheral membrane protein</topology>
        <orientation evidence="9">Cytoplasmic side</orientation>
    </subcellularLocation>
</comment>
<comment type="similarity">
    <text evidence="2 9">Belongs to the inositol monophosphatase superfamily. CysQ family.</text>
</comment>
<feature type="binding site" evidence="9">
    <location>
        <begin position="91"/>
        <end position="94"/>
    </location>
    <ligand>
        <name>substrate</name>
    </ligand>
</feature>
<evidence type="ECO:0000256" key="8">
    <source>
        <dbReference type="ARBA" id="ARBA00023136"/>
    </source>
</evidence>
<evidence type="ECO:0000313" key="12">
    <source>
        <dbReference type="Proteomes" id="UP000440694"/>
    </source>
</evidence>
<feature type="binding site" evidence="10">
    <location>
        <position position="91"/>
    </location>
    <ligand>
        <name>Mg(2+)</name>
        <dbReference type="ChEBI" id="CHEBI:18420"/>
        <label>1</label>
        <note>catalytic</note>
    </ligand>
</feature>
<keyword evidence="4 9" id="KW-0997">Cell inner membrane</keyword>
<feature type="binding site" evidence="9">
    <location>
        <position position="225"/>
    </location>
    <ligand>
        <name>Mg(2+)</name>
        <dbReference type="ChEBI" id="CHEBI:18420"/>
        <label>2</label>
    </ligand>
</feature>
<keyword evidence="6 9" id="KW-0378">Hydrolase</keyword>
<evidence type="ECO:0000256" key="10">
    <source>
        <dbReference type="PIRSR" id="PIRSR600760-2"/>
    </source>
</evidence>
<dbReference type="InterPro" id="IPR020583">
    <property type="entry name" value="Inositol_monoP_metal-BS"/>
</dbReference>
<comment type="cofactor">
    <cofactor evidence="9 10">
        <name>Mg(2+)</name>
        <dbReference type="ChEBI" id="CHEBI:18420"/>
    </cofactor>
</comment>
<evidence type="ECO:0000256" key="9">
    <source>
        <dbReference type="HAMAP-Rule" id="MF_02095"/>
    </source>
</evidence>
<feature type="binding site" evidence="10">
    <location>
        <position position="89"/>
    </location>
    <ligand>
        <name>Mg(2+)</name>
        <dbReference type="ChEBI" id="CHEBI:18420"/>
        <label>1</label>
        <note>catalytic</note>
    </ligand>
</feature>
<accession>A0A6I3KJN6</accession>
<evidence type="ECO:0000256" key="4">
    <source>
        <dbReference type="ARBA" id="ARBA00022519"/>
    </source>
</evidence>
<dbReference type="RefSeq" id="WP_154738456.1">
    <property type="nucleotide sequence ID" value="NZ_WMBQ01000001.1"/>
</dbReference>
<dbReference type="InterPro" id="IPR006240">
    <property type="entry name" value="CysQ"/>
</dbReference>
<dbReference type="Pfam" id="PF00459">
    <property type="entry name" value="Inositol_P"/>
    <property type="match status" value="1"/>
</dbReference>
<dbReference type="SUPFAM" id="SSF56655">
    <property type="entry name" value="Carbohydrate phosphatase"/>
    <property type="match status" value="1"/>
</dbReference>
<dbReference type="CDD" id="cd01638">
    <property type="entry name" value="CysQ"/>
    <property type="match status" value="1"/>
</dbReference>
<evidence type="ECO:0000313" key="11">
    <source>
        <dbReference type="EMBL" id="MTD93967.1"/>
    </source>
</evidence>
<comment type="function">
    <text evidence="9">Converts adenosine-3',5'-bisphosphate (PAP) to AMP.</text>
</comment>
<dbReference type="GO" id="GO:0005886">
    <property type="term" value="C:plasma membrane"/>
    <property type="evidence" value="ECO:0007669"/>
    <property type="project" value="UniProtKB-SubCell"/>
</dbReference>
<dbReference type="InterPro" id="IPR000760">
    <property type="entry name" value="Inositol_monophosphatase-like"/>
</dbReference>
<dbReference type="PANTHER" id="PTHR43028">
    <property type="entry name" value="3'(2'),5'-BISPHOSPHATE NUCLEOTIDASE 1"/>
    <property type="match status" value="1"/>
</dbReference>
<feature type="binding site" evidence="9">
    <location>
        <position position="225"/>
    </location>
    <ligand>
        <name>substrate</name>
    </ligand>
</feature>
<keyword evidence="3 9" id="KW-1003">Cell membrane</keyword>
<feature type="binding site" evidence="10">
    <location>
        <position position="92"/>
    </location>
    <ligand>
        <name>Mg(2+)</name>
        <dbReference type="ChEBI" id="CHEBI:18420"/>
        <label>1</label>
        <note>catalytic</note>
    </ligand>
</feature>
<evidence type="ECO:0000256" key="5">
    <source>
        <dbReference type="ARBA" id="ARBA00022723"/>
    </source>
</evidence>
<reference evidence="11 12" key="1">
    <citation type="submission" date="2019-11" db="EMBL/GenBank/DDBJ databases">
        <title>Identification of a novel strain.</title>
        <authorList>
            <person name="Xu Q."/>
            <person name="Wang G."/>
        </authorList>
    </citation>
    <scope>NUCLEOTIDE SEQUENCE [LARGE SCALE GENOMIC DNA]</scope>
    <source>
        <strain evidence="12">xq</strain>
    </source>
</reference>
<feature type="binding site" evidence="10">
    <location>
        <position position="70"/>
    </location>
    <ligand>
        <name>Mg(2+)</name>
        <dbReference type="ChEBI" id="CHEBI:18420"/>
        <label>1</label>
        <note>catalytic</note>
    </ligand>
</feature>
<evidence type="ECO:0000256" key="7">
    <source>
        <dbReference type="ARBA" id="ARBA00022842"/>
    </source>
</evidence>
<dbReference type="GO" id="GO:0000103">
    <property type="term" value="P:sulfate assimilation"/>
    <property type="evidence" value="ECO:0007669"/>
    <property type="project" value="TreeGrafter"/>
</dbReference>
<proteinExistence type="inferred from homology"/>
<evidence type="ECO:0000256" key="3">
    <source>
        <dbReference type="ARBA" id="ARBA00022475"/>
    </source>
</evidence>
<dbReference type="Gene3D" id="3.30.540.10">
    <property type="entry name" value="Fructose-1,6-Bisphosphatase, subunit A, domain 1"/>
    <property type="match status" value="1"/>
</dbReference>
<sequence length="273" mass="29201">MKLEDYRGLVEALLPAVLAAGRIEMRHFKSGVEVSTKADTTPVTVADHEAEEVLTTALHRAMPGVPVIAEEAVAAGLIPATEDAFFLVDPLDGTRAFIKGSPEFTVNIGLVVAQRPVFGIIYAPALNELYATVGTRESVEAEITPDDTAETLTSAKLTRLATREPDREALVAFASRSHASQSTDEFLERLPIAEKRKASSSLKFCLIARGEADLYARLGQTSEWDTAAGHAILAAAGGCVTTLDGQPLLYGKRDGGFANPHFIAWGREPLLST</sequence>
<dbReference type="GO" id="GO:0008441">
    <property type="term" value="F:3'(2'),5'-bisphosphate nucleotidase activity"/>
    <property type="evidence" value="ECO:0007669"/>
    <property type="project" value="UniProtKB-UniRule"/>
</dbReference>
<feature type="binding site" evidence="9">
    <location>
        <position position="70"/>
    </location>
    <ligand>
        <name>substrate</name>
    </ligand>
</feature>
<comment type="catalytic activity">
    <reaction evidence="1 9">
        <text>adenosine 3',5'-bisphosphate + H2O = AMP + phosphate</text>
        <dbReference type="Rhea" id="RHEA:10040"/>
        <dbReference type="ChEBI" id="CHEBI:15377"/>
        <dbReference type="ChEBI" id="CHEBI:43474"/>
        <dbReference type="ChEBI" id="CHEBI:58343"/>
        <dbReference type="ChEBI" id="CHEBI:456215"/>
        <dbReference type="EC" id="3.1.3.7"/>
    </reaction>
</comment>
<keyword evidence="7 9" id="KW-0460">Magnesium</keyword>
<dbReference type="InterPro" id="IPR020550">
    <property type="entry name" value="Inositol_monophosphatase_CS"/>
</dbReference>
<feature type="binding site" evidence="9">
    <location>
        <position position="92"/>
    </location>
    <ligand>
        <name>Mg(2+)</name>
        <dbReference type="ChEBI" id="CHEBI:18420"/>
        <label>2</label>
    </ligand>
</feature>
<keyword evidence="12" id="KW-1185">Reference proteome</keyword>
<feature type="binding site" evidence="9">
    <location>
        <position position="89"/>
    </location>
    <ligand>
        <name>Mg(2+)</name>
        <dbReference type="ChEBI" id="CHEBI:18420"/>
        <label>1</label>
    </ligand>
</feature>
<protein>
    <recommendedName>
        <fullName evidence="9">3'(2'),5'-bisphosphate nucleotidase CysQ</fullName>
        <ecNumber evidence="9">3.1.3.7</ecNumber>
    </recommendedName>
    <alternativeName>
        <fullName evidence="9">3'(2'),5-bisphosphonucleoside 3'(2')-phosphohydrolase</fullName>
    </alternativeName>
    <alternativeName>
        <fullName evidence="9">3'-phosphoadenosine 5'-phosphate phosphatase</fullName>
        <shortName evidence="9">PAP phosphatase</shortName>
    </alternativeName>
</protein>
<evidence type="ECO:0000256" key="2">
    <source>
        <dbReference type="ARBA" id="ARBA00005289"/>
    </source>
</evidence>
<dbReference type="PANTHER" id="PTHR43028:SF5">
    <property type="entry name" value="3'(2'),5'-BISPHOSPHATE NUCLEOTIDASE 1"/>
    <property type="match status" value="1"/>
</dbReference>
<gene>
    <name evidence="9 11" type="primary">cysQ</name>
    <name evidence="11" type="ORF">GIW81_06410</name>
</gene>
<dbReference type="InterPro" id="IPR050725">
    <property type="entry name" value="CysQ/Inositol_MonoPase"/>
</dbReference>
<dbReference type="GO" id="GO:0000287">
    <property type="term" value="F:magnesium ion binding"/>
    <property type="evidence" value="ECO:0007669"/>
    <property type="project" value="UniProtKB-UniRule"/>
</dbReference>